<keyword evidence="2" id="KW-0732">Signal</keyword>
<proteinExistence type="predicted"/>
<sequence>MKKRFFFVLFTIFISTFLFCKSSPAKKTKPVNSTSTTRKTSSPSNSKKRVQQKTQGNAKSKQNSSNTSNAKAKSKNSLWNIKPLDTARNVDYLSDFEKNVILEMNKARTNPKQYADLYIVPRLENFDGYNYIEKRMSAAGPYNWTIRTQEGPAAVKECIKYMYEQTPRPPLKPSKELTQAARDHAESQVVTDQLGHTGVDGSTPSERMQNYGIFMATAENIFYCVDTARNTVVKFLIDDGVDSRGHRKNIMNRKYNIAGVGYAECEENRRDECVIDFAQSYMEK</sequence>
<dbReference type="CDD" id="cd05379">
    <property type="entry name" value="CAP_bacterial"/>
    <property type="match status" value="1"/>
</dbReference>
<reference evidence="4 5" key="1">
    <citation type="journal article" date="2011" name="Stand. Genomic Sci.">
        <title>Complete genome sequence of Treponema succinifaciens type strain (6091).</title>
        <authorList>
            <person name="Han C."/>
            <person name="Gronow S."/>
            <person name="Teshima H."/>
            <person name="Lapidus A."/>
            <person name="Nolan M."/>
            <person name="Lucas S."/>
            <person name="Hammon N."/>
            <person name="Deshpande S."/>
            <person name="Cheng J.F."/>
            <person name="Zeytun A."/>
            <person name="Tapia R."/>
            <person name="Goodwin L."/>
            <person name="Pitluck S."/>
            <person name="Liolios K."/>
            <person name="Pagani I."/>
            <person name="Ivanova N."/>
            <person name="Mavromatis K."/>
            <person name="Mikhailova N."/>
            <person name="Huntemann M."/>
            <person name="Pati A."/>
            <person name="Chen A."/>
            <person name="Palaniappan K."/>
            <person name="Land M."/>
            <person name="Hauser L."/>
            <person name="Brambilla E.M."/>
            <person name="Rohde M."/>
            <person name="Goker M."/>
            <person name="Woyke T."/>
            <person name="Bristow J."/>
            <person name="Eisen J.A."/>
            <person name="Markowitz V."/>
            <person name="Hugenholtz P."/>
            <person name="Kyrpides N.C."/>
            <person name="Klenk H.P."/>
            <person name="Detter J.C."/>
        </authorList>
    </citation>
    <scope>NUCLEOTIDE SEQUENCE [LARGE SCALE GENOMIC DNA]</scope>
    <source>
        <strain evidence="5">ATCC 33096 / DSM 2489 / 6091</strain>
    </source>
</reference>
<evidence type="ECO:0000256" key="2">
    <source>
        <dbReference type="SAM" id="SignalP"/>
    </source>
</evidence>
<dbReference type="KEGG" id="tsu:Tresu_2115"/>
<dbReference type="EMBL" id="CP002631">
    <property type="protein sequence ID" value="AEB14984.1"/>
    <property type="molecule type" value="Genomic_DNA"/>
</dbReference>
<dbReference type="InterPro" id="IPR035940">
    <property type="entry name" value="CAP_sf"/>
</dbReference>
<accession>F2NTJ5</accession>
<organism evidence="4 5">
    <name type="scientific">Treponema succinifaciens (strain ATCC 33096 / DSM 2489 / 6091)</name>
    <dbReference type="NCBI Taxonomy" id="869209"/>
    <lineage>
        <taxon>Bacteria</taxon>
        <taxon>Pseudomonadati</taxon>
        <taxon>Spirochaetota</taxon>
        <taxon>Spirochaetia</taxon>
        <taxon>Spirochaetales</taxon>
        <taxon>Treponemataceae</taxon>
        <taxon>Treponema</taxon>
    </lineage>
</organism>
<gene>
    <name evidence="4" type="ordered locus">Tresu_2115</name>
</gene>
<dbReference type="SUPFAM" id="SSF55797">
    <property type="entry name" value="PR-1-like"/>
    <property type="match status" value="1"/>
</dbReference>
<feature type="chain" id="PRO_5003284086" evidence="2">
    <location>
        <begin position="21"/>
        <end position="284"/>
    </location>
</feature>
<dbReference type="PANTHER" id="PTHR31157">
    <property type="entry name" value="SCP DOMAIN-CONTAINING PROTEIN"/>
    <property type="match status" value="1"/>
</dbReference>
<evidence type="ECO:0000256" key="1">
    <source>
        <dbReference type="SAM" id="MobiDB-lite"/>
    </source>
</evidence>
<dbReference type="eggNOG" id="COG2340">
    <property type="taxonomic scope" value="Bacteria"/>
</dbReference>
<dbReference type="STRING" id="869209.Tresu_2115"/>
<evidence type="ECO:0000313" key="4">
    <source>
        <dbReference type="EMBL" id="AEB14984.1"/>
    </source>
</evidence>
<dbReference type="Pfam" id="PF00188">
    <property type="entry name" value="CAP"/>
    <property type="match status" value="1"/>
</dbReference>
<feature type="domain" description="SCP" evidence="3">
    <location>
        <begin position="165"/>
        <end position="270"/>
    </location>
</feature>
<reference evidence="5" key="2">
    <citation type="submission" date="2011-04" db="EMBL/GenBank/DDBJ databases">
        <title>The complete genome of chromosome of Treponema succinifaciens DSM 2489.</title>
        <authorList>
            <person name="Lucas S."/>
            <person name="Copeland A."/>
            <person name="Lapidus A."/>
            <person name="Bruce D."/>
            <person name="Goodwin L."/>
            <person name="Pitluck S."/>
            <person name="Peters L."/>
            <person name="Kyrpides N."/>
            <person name="Mavromatis K."/>
            <person name="Ivanova N."/>
            <person name="Ovchinnikova G."/>
            <person name="Teshima H."/>
            <person name="Detter J.C."/>
            <person name="Tapia R."/>
            <person name="Han C."/>
            <person name="Land M."/>
            <person name="Hauser L."/>
            <person name="Markowitz V."/>
            <person name="Cheng J.-F."/>
            <person name="Hugenholtz P."/>
            <person name="Woyke T."/>
            <person name="Wu D."/>
            <person name="Gronow S."/>
            <person name="Wellnitz S."/>
            <person name="Brambilla E."/>
            <person name="Klenk H.-P."/>
            <person name="Eisen J.A."/>
        </authorList>
    </citation>
    <scope>NUCLEOTIDE SEQUENCE [LARGE SCALE GENOMIC DNA]</scope>
    <source>
        <strain evidence="5">ATCC 33096 / DSM 2489 / 6091</strain>
    </source>
</reference>
<dbReference type="PANTHER" id="PTHR31157:SF1">
    <property type="entry name" value="SCP DOMAIN-CONTAINING PROTEIN"/>
    <property type="match status" value="1"/>
</dbReference>
<feature type="region of interest" description="Disordered" evidence="1">
    <location>
        <begin position="24"/>
        <end position="74"/>
    </location>
</feature>
<dbReference type="InterPro" id="IPR014044">
    <property type="entry name" value="CAP_dom"/>
</dbReference>
<dbReference type="HOGENOM" id="CLU_085385_0_0_12"/>
<dbReference type="GeneID" id="302999237"/>
<dbReference type="OrthoDB" id="7550377at2"/>
<protein>
    <submittedName>
        <fullName evidence="4">SCP-like extracellular</fullName>
    </submittedName>
</protein>
<dbReference type="RefSeq" id="WP_013702237.1">
    <property type="nucleotide sequence ID" value="NC_015385.1"/>
</dbReference>
<dbReference type="Proteomes" id="UP000006852">
    <property type="component" value="Chromosome"/>
</dbReference>
<keyword evidence="5" id="KW-1185">Reference proteome</keyword>
<dbReference type="Gene3D" id="3.40.33.10">
    <property type="entry name" value="CAP"/>
    <property type="match status" value="1"/>
</dbReference>
<evidence type="ECO:0000313" key="5">
    <source>
        <dbReference type="Proteomes" id="UP000006852"/>
    </source>
</evidence>
<feature type="signal peptide" evidence="2">
    <location>
        <begin position="1"/>
        <end position="20"/>
    </location>
</feature>
<feature type="compositionally biased region" description="Low complexity" evidence="1">
    <location>
        <begin position="57"/>
        <end position="74"/>
    </location>
</feature>
<name>F2NTJ5_TRES6</name>
<evidence type="ECO:0000259" key="3">
    <source>
        <dbReference type="Pfam" id="PF00188"/>
    </source>
</evidence>
<feature type="compositionally biased region" description="Low complexity" evidence="1">
    <location>
        <begin position="32"/>
        <end position="45"/>
    </location>
</feature>
<dbReference type="AlphaFoldDB" id="F2NTJ5"/>